<organism evidence="2 3">
    <name type="scientific">Panagrolaimus superbus</name>
    <dbReference type="NCBI Taxonomy" id="310955"/>
    <lineage>
        <taxon>Eukaryota</taxon>
        <taxon>Metazoa</taxon>
        <taxon>Ecdysozoa</taxon>
        <taxon>Nematoda</taxon>
        <taxon>Chromadorea</taxon>
        <taxon>Rhabditida</taxon>
        <taxon>Tylenchina</taxon>
        <taxon>Panagrolaimomorpha</taxon>
        <taxon>Panagrolaimoidea</taxon>
        <taxon>Panagrolaimidae</taxon>
        <taxon>Panagrolaimus</taxon>
    </lineage>
</organism>
<evidence type="ECO:0000259" key="1">
    <source>
        <dbReference type="Pfam" id="PF22669"/>
    </source>
</evidence>
<reference evidence="3" key="1">
    <citation type="submission" date="2022-11" db="UniProtKB">
        <authorList>
            <consortium name="WormBaseParasite"/>
        </authorList>
    </citation>
    <scope>IDENTIFICATION</scope>
</reference>
<dbReference type="Pfam" id="PF22669">
    <property type="entry name" value="Exo_endo_phos2"/>
    <property type="match status" value="1"/>
</dbReference>
<dbReference type="InterPro" id="IPR000300">
    <property type="entry name" value="IPPc"/>
</dbReference>
<dbReference type="AlphaFoldDB" id="A0A914Y7R4"/>
<feature type="domain" description="Inositol polyphosphate-related phosphatase" evidence="1">
    <location>
        <begin position="4"/>
        <end position="67"/>
    </location>
</feature>
<protein>
    <submittedName>
        <fullName evidence="3">Inositol polyphosphate-related phosphatase domain-containing protein</fullName>
    </submittedName>
</protein>
<dbReference type="PANTHER" id="PTHR11200">
    <property type="entry name" value="INOSITOL 5-PHOSPHATASE"/>
    <property type="match status" value="1"/>
</dbReference>
<keyword evidence="2" id="KW-1185">Reference proteome</keyword>
<dbReference type="PANTHER" id="PTHR11200:SF300">
    <property type="entry name" value="TYPE II INOSITOL 1,4,5-TRISPHOSPHATE 5-PHOSPHATASE"/>
    <property type="match status" value="1"/>
</dbReference>
<dbReference type="WBParaSite" id="PSU_v2.g15315.t1">
    <property type="protein sequence ID" value="PSU_v2.g15315.t1"/>
    <property type="gene ID" value="PSU_v2.g15315"/>
</dbReference>
<dbReference type="GO" id="GO:0004439">
    <property type="term" value="F:phosphatidylinositol-4,5-bisphosphate 5-phosphatase activity"/>
    <property type="evidence" value="ECO:0007669"/>
    <property type="project" value="TreeGrafter"/>
</dbReference>
<dbReference type="InterPro" id="IPR046985">
    <property type="entry name" value="IP5"/>
</dbReference>
<dbReference type="Gene3D" id="3.60.10.10">
    <property type="entry name" value="Endonuclease/exonuclease/phosphatase"/>
    <property type="match status" value="1"/>
</dbReference>
<sequence>MRFGNVRGLYDHDIVFWLGDLNYRLDSPYGYEHVVNVIESGNTNTLLEYDQLRKQQQLRHAFLGFKELLGMGYK</sequence>
<accession>A0A914Y7R4</accession>
<name>A0A914Y7R4_9BILA</name>
<evidence type="ECO:0000313" key="3">
    <source>
        <dbReference type="WBParaSite" id="PSU_v2.g15315.t1"/>
    </source>
</evidence>
<dbReference type="GO" id="GO:0046856">
    <property type="term" value="P:phosphatidylinositol dephosphorylation"/>
    <property type="evidence" value="ECO:0007669"/>
    <property type="project" value="InterPro"/>
</dbReference>
<dbReference type="SUPFAM" id="SSF56219">
    <property type="entry name" value="DNase I-like"/>
    <property type="match status" value="1"/>
</dbReference>
<proteinExistence type="predicted"/>
<evidence type="ECO:0000313" key="2">
    <source>
        <dbReference type="Proteomes" id="UP000887577"/>
    </source>
</evidence>
<dbReference type="InterPro" id="IPR036691">
    <property type="entry name" value="Endo/exonu/phosph_ase_sf"/>
</dbReference>
<dbReference type="Proteomes" id="UP000887577">
    <property type="component" value="Unplaced"/>
</dbReference>